<keyword evidence="6" id="KW-0812">Transmembrane</keyword>
<dbReference type="GO" id="GO:0008270">
    <property type="term" value="F:zinc ion binding"/>
    <property type="evidence" value="ECO:0007669"/>
    <property type="project" value="InterPro"/>
</dbReference>
<feature type="domain" description="Xylanolytic transcriptional activator regulatory" evidence="7">
    <location>
        <begin position="251"/>
        <end position="327"/>
    </location>
</feature>
<reference evidence="9" key="1">
    <citation type="journal article" date="2016" name="Genome Announc.">
        <title>Draft genome sequence of Aspergillus niger strain An76.</title>
        <authorList>
            <person name="Gong W."/>
            <person name="Cheng Z."/>
            <person name="Zhang H."/>
            <person name="Liu L."/>
            <person name="Gao P."/>
            <person name="Wang L."/>
        </authorList>
    </citation>
    <scope>NUCLEOTIDE SEQUENCE [LARGE SCALE GENOMIC DNA]</scope>
    <source>
        <strain evidence="9">An76</strain>
    </source>
</reference>
<dbReference type="GO" id="GO:0052689">
    <property type="term" value="F:carboxylic ester hydrolase activity"/>
    <property type="evidence" value="ECO:0007669"/>
    <property type="project" value="TreeGrafter"/>
</dbReference>
<evidence type="ECO:0000256" key="6">
    <source>
        <dbReference type="SAM" id="Phobius"/>
    </source>
</evidence>
<dbReference type="ESTHER" id="aspng-a0a124by93">
    <property type="family name" value="Fungal_carboxylesterase_lipase"/>
</dbReference>
<dbReference type="Gene3D" id="3.40.50.1820">
    <property type="entry name" value="alpha/beta hydrolase"/>
    <property type="match status" value="1"/>
</dbReference>
<dbReference type="SUPFAM" id="SSF53474">
    <property type="entry name" value="alpha/beta-Hydrolases"/>
    <property type="match status" value="1"/>
</dbReference>
<dbReference type="PANTHER" id="PTHR43918:SF4">
    <property type="entry name" value="CARBOXYLIC ESTER HYDROLASE"/>
    <property type="match status" value="1"/>
</dbReference>
<dbReference type="VEuPathDB" id="FungiDB:ATCC64974_36170"/>
<dbReference type="CDD" id="cd12148">
    <property type="entry name" value="fungal_TF_MHR"/>
    <property type="match status" value="1"/>
</dbReference>
<dbReference type="VEuPathDB" id="FungiDB:An11g00130"/>
<evidence type="ECO:0000313" key="8">
    <source>
        <dbReference type="EMBL" id="GAQ44842.1"/>
    </source>
</evidence>
<keyword evidence="3" id="KW-0805">Transcription regulation</keyword>
<keyword evidence="4" id="KW-0804">Transcription</keyword>
<evidence type="ECO:0000256" key="2">
    <source>
        <dbReference type="ARBA" id="ARBA00022801"/>
    </source>
</evidence>
<dbReference type="PANTHER" id="PTHR43918">
    <property type="entry name" value="ACETYLCHOLINESTERASE"/>
    <property type="match status" value="1"/>
</dbReference>
<dbReference type="Pfam" id="PF04082">
    <property type="entry name" value="Fungal_trans"/>
    <property type="match status" value="1"/>
</dbReference>
<evidence type="ECO:0000256" key="5">
    <source>
        <dbReference type="ARBA" id="ARBA00023242"/>
    </source>
</evidence>
<organism evidence="8 9">
    <name type="scientific">Aspergillus niger</name>
    <dbReference type="NCBI Taxonomy" id="5061"/>
    <lineage>
        <taxon>Eukaryota</taxon>
        <taxon>Fungi</taxon>
        <taxon>Dikarya</taxon>
        <taxon>Ascomycota</taxon>
        <taxon>Pezizomycotina</taxon>
        <taxon>Eurotiomycetes</taxon>
        <taxon>Eurotiomycetidae</taxon>
        <taxon>Eurotiales</taxon>
        <taxon>Aspergillaceae</taxon>
        <taxon>Aspergillus</taxon>
        <taxon>Aspergillus subgen. Circumdati</taxon>
    </lineage>
</organism>
<feature type="transmembrane region" description="Helical" evidence="6">
    <location>
        <begin position="403"/>
        <end position="421"/>
    </location>
</feature>
<evidence type="ECO:0000256" key="1">
    <source>
        <dbReference type="ARBA" id="ARBA00005964"/>
    </source>
</evidence>
<dbReference type="Pfam" id="PF00135">
    <property type="entry name" value="COesterase"/>
    <property type="match status" value="1"/>
</dbReference>
<keyword evidence="6" id="KW-0472">Membrane</keyword>
<dbReference type="VEuPathDB" id="FungiDB:M747DRAFT_375240"/>
<dbReference type="OrthoDB" id="408631at2759"/>
<dbReference type="SMART" id="SM00906">
    <property type="entry name" value="Fungal_trans"/>
    <property type="match status" value="1"/>
</dbReference>
<keyword evidence="6" id="KW-1133">Transmembrane helix</keyword>
<dbReference type="InterPro" id="IPR029058">
    <property type="entry name" value="AB_hydrolase_fold"/>
</dbReference>
<gene>
    <name evidence="8" type="ORF">ABL_07503</name>
</gene>
<dbReference type="VEuPathDB" id="FungiDB:M747DRAFT_270554"/>
<dbReference type="Proteomes" id="UP000068243">
    <property type="component" value="Unassembled WGS sequence"/>
</dbReference>
<accession>A0A124BY93</accession>
<dbReference type="InterPro" id="IPR007219">
    <property type="entry name" value="XnlR_reg_dom"/>
</dbReference>
<dbReference type="InterPro" id="IPR002018">
    <property type="entry name" value="CarbesteraseB"/>
</dbReference>
<dbReference type="PROSITE" id="PS00122">
    <property type="entry name" value="CARBOXYLESTERASE_B_1"/>
    <property type="match status" value="1"/>
</dbReference>
<keyword evidence="2" id="KW-0378">Hydrolase</keyword>
<comment type="caution">
    <text evidence="8">The sequence shown here is derived from an EMBL/GenBank/DDBJ whole genome shotgun (WGS) entry which is preliminary data.</text>
</comment>
<dbReference type="VEuPathDB" id="FungiDB:ASPNIDRAFT2_42258"/>
<evidence type="ECO:0000256" key="3">
    <source>
        <dbReference type="ARBA" id="ARBA00023015"/>
    </source>
</evidence>
<dbReference type="GO" id="GO:0003677">
    <property type="term" value="F:DNA binding"/>
    <property type="evidence" value="ECO:0007669"/>
    <property type="project" value="InterPro"/>
</dbReference>
<dbReference type="InterPro" id="IPR019826">
    <property type="entry name" value="Carboxylesterase_B_AS"/>
</dbReference>
<dbReference type="VEuPathDB" id="FungiDB:An12g06550"/>
<dbReference type="EMBL" id="BCMY01000014">
    <property type="protein sequence ID" value="GAQ44842.1"/>
    <property type="molecule type" value="Genomic_DNA"/>
</dbReference>
<dbReference type="AlphaFoldDB" id="A0A124BY93"/>
<evidence type="ECO:0000313" key="9">
    <source>
        <dbReference type="Proteomes" id="UP000068243"/>
    </source>
</evidence>
<dbReference type="VEuPathDB" id="FungiDB:ASPNIDRAFT2_1111310"/>
<protein>
    <submittedName>
        <fullName evidence="8">Carboxylesterase</fullName>
    </submittedName>
</protein>
<proteinExistence type="inferred from homology"/>
<dbReference type="InterPro" id="IPR050654">
    <property type="entry name" value="AChE-related_enzymes"/>
</dbReference>
<dbReference type="VEuPathDB" id="FungiDB:ATCC64974_36180"/>
<name>A0A124BY93_ASPNG</name>
<keyword evidence="5" id="KW-0539">Nucleus</keyword>
<dbReference type="GO" id="GO:0006351">
    <property type="term" value="P:DNA-templated transcription"/>
    <property type="evidence" value="ECO:0007669"/>
    <property type="project" value="InterPro"/>
</dbReference>
<evidence type="ECO:0000259" key="7">
    <source>
        <dbReference type="SMART" id="SM00906"/>
    </source>
</evidence>
<evidence type="ECO:0000256" key="4">
    <source>
        <dbReference type="ARBA" id="ARBA00023163"/>
    </source>
</evidence>
<feature type="transmembrane region" description="Helical" evidence="6">
    <location>
        <begin position="455"/>
        <end position="472"/>
    </location>
</feature>
<sequence>MFLMYATGTSSYMCLFCRAIDRQDGFSQSNSATAAENENTPFEFETLVSEMVTPESRSDDTHPPETSLRERLSLAPEQSTKVDVGETSAMSFLHFLRKTIKAYVGSVPFTDAERHHIIIDTDFCSTTEDDQNIEPKRIHSYIEYYYEATSGILDLFTAQEVETLLEAHTSSRQPTSIAAVRREDVAAIGVALSIGAQIRGSDRDSQVANEYFRRARQAAFNDMLMGQNIGTVRLFLLMAFYMLGACNRNAASMFLGVAARAAIILELHSIEGYDSTLSKEDCESRRRIWHSMRNLDILSSFVLSRPRSLPLVQSMSDTNELNPQSAFYAIGNGCTLLINIVDTLSNGGLLDVPTAEGLLSQLRKWSSSLPASLRQFRSVSQGPPFLEPAARQRLVGSVHVSCLYYFAVILVTRPYLIAYLVSRLRGKAPDHLISDPDEASDVAIKNNKVSKLAQVAWIFGAGLILGFSMFAGEPRRDIESLFNSTLHLLDDIGRTSPQARLYHQILTSLNDAVTKFRNRVAGEVYRTVQDYMDQILMIDPTVDGGSTAHARDREDSYTVWNDDWLAGAIRSAETGEVALDPVLNGTHGAQMFHDLGDWGDIDVTVQNGTYYGVHNPDYDQDFFLGMPYVQQPVGELRLQTPRPMNTSWTVPRNATEYSPACVGFNQTKGASEACLTLNVVRPASIALHSSLPVAVWIHGGGYTSGSSSEKQYNLSFIVDQSVQMGTPIVAVSLNYRLHCWGFMWSNEMKEAGVGNLGLRDQRLALHWIKENIAAFGGDPAQVTIWGESAGANSVGTHLVAYGGRDDGIFRAAISESGAPSVYQRYPTPDDWQPYYDGIVNASGCSSATDTLACLRTIPTDTLHSIFDNTSIVPEHSISGLSGAKFIPVIDDDFIEGSGTVQLQEGKFVKVPYLIGANADEGTAFAVTGVNTDAEFRELVKDWGLDNVTTDILEALYPNIPQIGIPAIMDEKPPSGYGRQYKRVAAFQGDVNIHGPRRFASQAWSSRNVSVYSYRFDAVSPGNGPAAGSYAGATHGSEMPYVFHNGDGVWYDFNKTTMESIPDSYSHLSTVMSRMWVSFVTTLDPNYSGENVHWPRYNIDNPEIILFDNTVSNLSYVRSDVYRAEGIKYIGDHLASSFGE</sequence>
<comment type="similarity">
    <text evidence="1">Belongs to the type-B carboxylesterase/lipase family.</text>
</comment>